<evidence type="ECO:0000313" key="3">
    <source>
        <dbReference type="Proteomes" id="UP001530315"/>
    </source>
</evidence>
<sequence>MSSILRSLGIPYVNPHPSSPDDGPPGSILPLPVLRTVLANNGWVLLPARSSSSSPAAARSDDDLASSSFLGDVLADALDRARELLDSARRSSPTPTAVVDNGAVLFLGMDSPELPMEEVVHGLRVSSGGVGPPPPPPRKNGDDAPDDDGEYGTDGHRGDERETFAGKAHLCPANDGGYGLLSVPKHAPSSAIFSGVRWSQPLAALSQLKALTDCDVNVSIGKLMFDVDEPADVRDLVARLIRHRDREGGGRDDPTPPREGGDSLTMSSSGIDPVSSTGVRMSFPHHTWRMVTDLNVVGKV</sequence>
<comment type="caution">
    <text evidence="2">The sequence shown here is derived from an EMBL/GenBank/DDBJ whole genome shotgun (WGS) entry which is preliminary data.</text>
</comment>
<evidence type="ECO:0000256" key="1">
    <source>
        <dbReference type="SAM" id="MobiDB-lite"/>
    </source>
</evidence>
<evidence type="ECO:0000313" key="2">
    <source>
        <dbReference type="EMBL" id="KAL3773436.1"/>
    </source>
</evidence>
<feature type="compositionally biased region" description="Polar residues" evidence="1">
    <location>
        <begin position="264"/>
        <end position="276"/>
    </location>
</feature>
<feature type="compositionally biased region" description="Basic and acidic residues" evidence="1">
    <location>
        <begin position="244"/>
        <end position="261"/>
    </location>
</feature>
<feature type="region of interest" description="Disordered" evidence="1">
    <location>
        <begin position="244"/>
        <end position="276"/>
    </location>
</feature>
<dbReference type="InterPro" id="IPR029044">
    <property type="entry name" value="Nucleotide-diphossugar_trans"/>
</dbReference>
<proteinExistence type="predicted"/>
<dbReference type="EMBL" id="JALLAZ020001532">
    <property type="protein sequence ID" value="KAL3773436.1"/>
    <property type="molecule type" value="Genomic_DNA"/>
</dbReference>
<dbReference type="Gene3D" id="3.90.550.10">
    <property type="entry name" value="Spore Coat Polysaccharide Biosynthesis Protein SpsA, Chain A"/>
    <property type="match status" value="1"/>
</dbReference>
<feature type="region of interest" description="Disordered" evidence="1">
    <location>
        <begin position="124"/>
        <end position="160"/>
    </location>
</feature>
<name>A0ABD3NFY1_9STRA</name>
<organism evidence="2 3">
    <name type="scientific">Stephanodiscus triporus</name>
    <dbReference type="NCBI Taxonomy" id="2934178"/>
    <lineage>
        <taxon>Eukaryota</taxon>
        <taxon>Sar</taxon>
        <taxon>Stramenopiles</taxon>
        <taxon>Ochrophyta</taxon>
        <taxon>Bacillariophyta</taxon>
        <taxon>Coscinodiscophyceae</taxon>
        <taxon>Thalassiosirophycidae</taxon>
        <taxon>Stephanodiscales</taxon>
        <taxon>Stephanodiscaceae</taxon>
        <taxon>Stephanodiscus</taxon>
    </lineage>
</organism>
<dbReference type="Proteomes" id="UP001530315">
    <property type="component" value="Unassembled WGS sequence"/>
</dbReference>
<accession>A0ABD3NFY1</accession>
<dbReference type="AlphaFoldDB" id="A0ABD3NFY1"/>
<protein>
    <submittedName>
        <fullName evidence="2">Uncharacterized protein</fullName>
    </submittedName>
</protein>
<gene>
    <name evidence="2" type="ORF">ACHAW5_006920</name>
</gene>
<reference evidence="2 3" key="1">
    <citation type="submission" date="2024-10" db="EMBL/GenBank/DDBJ databases">
        <title>Updated reference genomes for cyclostephanoid diatoms.</title>
        <authorList>
            <person name="Roberts W.R."/>
            <person name="Alverson A.J."/>
        </authorList>
    </citation>
    <scope>NUCLEOTIDE SEQUENCE [LARGE SCALE GENOMIC DNA]</scope>
    <source>
        <strain evidence="2 3">AJA276-08</strain>
    </source>
</reference>
<keyword evidence="3" id="KW-1185">Reference proteome</keyword>